<keyword evidence="5 8" id="KW-1133">Transmembrane helix</keyword>
<gene>
    <name evidence="10" type="primary">gb12366</name>
    <name evidence="10" type="ORF">PR202_gb12366</name>
</gene>
<feature type="compositionally biased region" description="Pro residues" evidence="7">
    <location>
        <begin position="147"/>
        <end position="158"/>
    </location>
</feature>
<evidence type="ECO:0000256" key="7">
    <source>
        <dbReference type="SAM" id="MobiDB-lite"/>
    </source>
</evidence>
<dbReference type="InterPro" id="IPR047255">
    <property type="entry name" value="C2D_MCTP_PRT_plant"/>
</dbReference>
<keyword evidence="4" id="KW-0677">Repeat</keyword>
<evidence type="ECO:0000256" key="6">
    <source>
        <dbReference type="ARBA" id="ARBA00023136"/>
    </source>
</evidence>
<feature type="domain" description="C2" evidence="9">
    <location>
        <begin position="456"/>
        <end position="585"/>
    </location>
</feature>
<evidence type="ECO:0000256" key="5">
    <source>
        <dbReference type="ARBA" id="ARBA00022989"/>
    </source>
</evidence>
<dbReference type="CDD" id="cd08379">
    <property type="entry name" value="C2D_MCTP_PRT_plant"/>
    <property type="match status" value="1"/>
</dbReference>
<evidence type="ECO:0000256" key="3">
    <source>
        <dbReference type="ARBA" id="ARBA00022692"/>
    </source>
</evidence>
<name>A0AAV5EML7_ELECO</name>
<feature type="domain" description="C2" evidence="9">
    <location>
        <begin position="279"/>
        <end position="406"/>
    </location>
</feature>
<dbReference type="PANTHER" id="PTHR31425">
    <property type="entry name" value="PHOSPHORIBOSYLANTHRANILATE TRANSFERASE ISOFORM 1"/>
    <property type="match status" value="1"/>
</dbReference>
<feature type="transmembrane region" description="Helical" evidence="8">
    <location>
        <begin position="1019"/>
        <end position="1047"/>
    </location>
</feature>
<evidence type="ECO:0000256" key="4">
    <source>
        <dbReference type="ARBA" id="ARBA00022737"/>
    </source>
</evidence>
<evidence type="ECO:0000256" key="1">
    <source>
        <dbReference type="ARBA" id="ARBA00004141"/>
    </source>
</evidence>
<proteinExistence type="inferred from homology"/>
<feature type="domain" description="C2" evidence="9">
    <location>
        <begin position="1"/>
        <end position="118"/>
    </location>
</feature>
<feature type="compositionally biased region" description="Low complexity" evidence="7">
    <location>
        <begin position="159"/>
        <end position="182"/>
    </location>
</feature>
<evidence type="ECO:0000256" key="2">
    <source>
        <dbReference type="ARBA" id="ARBA00007923"/>
    </source>
</evidence>
<evidence type="ECO:0000259" key="9">
    <source>
        <dbReference type="PROSITE" id="PS50004"/>
    </source>
</evidence>
<dbReference type="Pfam" id="PF00168">
    <property type="entry name" value="C2"/>
    <property type="match status" value="4"/>
</dbReference>
<evidence type="ECO:0000313" key="10">
    <source>
        <dbReference type="EMBL" id="GJN24613.1"/>
    </source>
</evidence>
<keyword evidence="3 8" id="KW-0812">Transmembrane</keyword>
<dbReference type="AlphaFoldDB" id="A0AAV5EML7"/>
<dbReference type="GO" id="GO:0016020">
    <property type="term" value="C:membrane"/>
    <property type="evidence" value="ECO:0007669"/>
    <property type="project" value="UniProtKB-SubCell"/>
</dbReference>
<dbReference type="InterPro" id="IPR000008">
    <property type="entry name" value="C2_dom"/>
</dbReference>
<reference evidence="10" key="1">
    <citation type="journal article" date="2018" name="DNA Res.">
        <title>Multiple hybrid de novo genome assembly of finger millet, an orphan allotetraploid crop.</title>
        <authorList>
            <person name="Hatakeyama M."/>
            <person name="Aluri S."/>
            <person name="Balachadran M.T."/>
            <person name="Sivarajan S.R."/>
            <person name="Patrignani A."/>
            <person name="Gruter S."/>
            <person name="Poveda L."/>
            <person name="Shimizu-Inatsugi R."/>
            <person name="Baeten J."/>
            <person name="Francoijs K.J."/>
            <person name="Nataraja K.N."/>
            <person name="Reddy Y.A.N."/>
            <person name="Phadnis S."/>
            <person name="Ravikumar R.L."/>
            <person name="Schlapbach R."/>
            <person name="Sreeman S.M."/>
            <person name="Shimizu K.K."/>
        </authorList>
    </citation>
    <scope>NUCLEOTIDE SEQUENCE</scope>
</reference>
<comment type="similarity">
    <text evidence="2">Belongs to the MCTP family.</text>
</comment>
<keyword evidence="6 8" id="KW-0472">Membrane</keyword>
<comment type="subcellular location">
    <subcellularLocation>
        <location evidence="1">Membrane</location>
        <topology evidence="1">Multi-pass membrane protein</topology>
    </subcellularLocation>
</comment>
<feature type="region of interest" description="Disordered" evidence="7">
    <location>
        <begin position="147"/>
        <end position="293"/>
    </location>
</feature>
<dbReference type="InterPro" id="IPR035892">
    <property type="entry name" value="C2_domain_sf"/>
</dbReference>
<keyword evidence="11" id="KW-1185">Reference proteome</keyword>
<dbReference type="EMBL" id="BQKI01000077">
    <property type="protein sequence ID" value="GJN24613.1"/>
    <property type="molecule type" value="Genomic_DNA"/>
</dbReference>
<feature type="compositionally biased region" description="Pro residues" evidence="7">
    <location>
        <begin position="276"/>
        <end position="286"/>
    </location>
</feature>
<comment type="caution">
    <text evidence="10">The sequence shown here is derived from an EMBL/GenBank/DDBJ whole genome shotgun (WGS) entry which is preliminary data.</text>
</comment>
<protein>
    <recommendedName>
        <fullName evidence="9">C2 domain-containing protein</fullName>
    </recommendedName>
</protein>
<dbReference type="Proteomes" id="UP001054889">
    <property type="component" value="Unassembled WGS sequence"/>
</dbReference>
<sequence>MAARKLVVEVVEARNLLPKDGTGTSSPYARADFDGQRRKTRTVARDLNPAWNEALEFSFPPPPAAGAVDPAVAVAGEPLEVAVFHDVRVGPSRRNNFLGRVRLDARQFVRKGEEALIFFPLEKKSFFSWVRGEIGLKVYYVDDDEPPVPLPPPEPEPPAAGDAAAAAEAPPAAAAEAPASAEEPPKTEEPADSAPAPQPEAAEPAAGEGSVTEKPPEADPAAPDAPAPPEDAPPPVMTSEAVPSSEEKAPPEQEPVMPRTPPPTPMPRQVSLPVRRPLPPPPLPEDPPMERSKHDLVDKMPYLFVRVVRARGLPAGARPHVRVAAGGRHASTREARRGAFFEWDQTFAFPRDPAETAESPGPTMEVSVWDLPPGADVSVAEERAFLGGLCFDVADVHARDPPDGPLATQWYRLEGGLGRGGAGAAAHLMVATWAGTQADEAFADAWKADGSPSASASSVVSASASSRAKVYVSPKLWLLRLTVIEAQDTLTSAPPRDAGVAVRATLGFQTLKTRTAPVTRNGGGAPAWNEDLLFVAGEPLTDDDRLVVSLEVRHGKESFPVGSATVSLAAVERRVDDRKVVSKWLDLLPSDEANNNIQKKTMHVHGGRLHVRACLDGGYNVADEPPCAASDYRPSARQLWAPPVGVVELGIVGCRGLLPMRTVGGKGRTDAYAVAKYGPKWARTRTVADSFDPAWNEQYTWPVYDPCTVLTVGVFDDPPPPPSSENKDDADVRVVAHHRPMGKVRIRLSTLERGRVYRGAYPLLMMLPTGAKRMGDVELAVRFTTSASTLDVLHMYTRPVFPAMHHLRPLPAHTRDALRLAAARVSASHLARAEPPLRREVSTWMLDATSPDPRGGGRGPSSFSMRKLRANWARAAAALSWVTDAARWVEDTRSWRNPASTAMAHAVLVLLAWHPDLVVPTLALHVASVGTWRYRRRPRAPAPHPCARASMAEAADREELDEEFDAVPSARPPEVVRARYDRVRVVGARMQAMVGDVATQAERVQALVSWRDPRATGMFVAFCVVVAAVLYVVPMRMVVVVAGFYYLRHPMFRDRRPAPVLNFFRRLPSMAERIM</sequence>
<feature type="compositionally biased region" description="Low complexity" evidence="7">
    <location>
        <begin position="192"/>
        <end position="208"/>
    </location>
</feature>
<accession>A0AAV5EML7</accession>
<dbReference type="SUPFAM" id="SSF49562">
    <property type="entry name" value="C2 domain (Calcium/lipid-binding domain, CaLB)"/>
    <property type="match status" value="4"/>
</dbReference>
<evidence type="ECO:0000313" key="11">
    <source>
        <dbReference type="Proteomes" id="UP001054889"/>
    </source>
</evidence>
<feature type="domain" description="C2" evidence="9">
    <location>
        <begin position="622"/>
        <end position="761"/>
    </location>
</feature>
<dbReference type="PROSITE" id="PS50004">
    <property type="entry name" value="C2"/>
    <property type="match status" value="4"/>
</dbReference>
<dbReference type="InterPro" id="IPR013583">
    <property type="entry name" value="MCTP_C"/>
</dbReference>
<dbReference type="SMART" id="SM00239">
    <property type="entry name" value="C2"/>
    <property type="match status" value="4"/>
</dbReference>
<feature type="compositionally biased region" description="Pro residues" evidence="7">
    <location>
        <begin position="223"/>
        <end position="236"/>
    </location>
</feature>
<dbReference type="Gene3D" id="2.60.40.150">
    <property type="entry name" value="C2 domain"/>
    <property type="match status" value="4"/>
</dbReference>
<evidence type="ECO:0000256" key="8">
    <source>
        <dbReference type="SAM" id="Phobius"/>
    </source>
</evidence>
<dbReference type="Pfam" id="PF08372">
    <property type="entry name" value="PRT_C"/>
    <property type="match status" value="1"/>
</dbReference>
<organism evidence="10 11">
    <name type="scientific">Eleusine coracana subsp. coracana</name>
    <dbReference type="NCBI Taxonomy" id="191504"/>
    <lineage>
        <taxon>Eukaryota</taxon>
        <taxon>Viridiplantae</taxon>
        <taxon>Streptophyta</taxon>
        <taxon>Embryophyta</taxon>
        <taxon>Tracheophyta</taxon>
        <taxon>Spermatophyta</taxon>
        <taxon>Magnoliopsida</taxon>
        <taxon>Liliopsida</taxon>
        <taxon>Poales</taxon>
        <taxon>Poaceae</taxon>
        <taxon>PACMAD clade</taxon>
        <taxon>Chloridoideae</taxon>
        <taxon>Cynodonteae</taxon>
        <taxon>Eleusininae</taxon>
        <taxon>Eleusine</taxon>
    </lineage>
</organism>
<reference evidence="10" key="2">
    <citation type="submission" date="2021-12" db="EMBL/GenBank/DDBJ databases">
        <title>Resequencing data analysis of finger millet.</title>
        <authorList>
            <person name="Hatakeyama M."/>
            <person name="Aluri S."/>
            <person name="Balachadran M.T."/>
            <person name="Sivarajan S.R."/>
            <person name="Poveda L."/>
            <person name="Shimizu-Inatsugi R."/>
            <person name="Schlapbach R."/>
            <person name="Sreeman S.M."/>
            <person name="Shimizu K.K."/>
        </authorList>
    </citation>
    <scope>NUCLEOTIDE SEQUENCE</scope>
</reference>
<dbReference type="PANTHER" id="PTHR31425:SF35">
    <property type="entry name" value="MULTIPLE C2 DOMAIN AND TRANSMEMBRANE REGION PROTEIN 16"/>
    <property type="match status" value="1"/>
</dbReference>
<dbReference type="InterPro" id="IPR047259">
    <property type="entry name" value="QUIRKY-like"/>
</dbReference>
<dbReference type="FunFam" id="2.60.40.150:FF:000090">
    <property type="entry name" value="C2 domain-containing protein"/>
    <property type="match status" value="1"/>
</dbReference>